<evidence type="ECO:0000313" key="1">
    <source>
        <dbReference type="EMBL" id="TNV77151.1"/>
    </source>
</evidence>
<comment type="caution">
    <text evidence="1">The sequence shown here is derived from an EMBL/GenBank/DDBJ whole genome shotgun (WGS) entry which is preliminary data.</text>
</comment>
<accession>A0A8J8T0K9</accession>
<sequence length="128" mass="14921">MKQRQEKLVNEYQSSKKEALKKITAEFDAMIANIKSNFIDDVYQEAIKIKRGIKQKQMKESSDFLDKFSQFLDKGNLDAKEINFQIIQGLIEESFAHKQAEQDALQNLTTKYKSALFTYSKIEKTLMI</sequence>
<proteinExistence type="predicted"/>
<organism evidence="1 2">
    <name type="scientific">Halteria grandinella</name>
    <dbReference type="NCBI Taxonomy" id="5974"/>
    <lineage>
        <taxon>Eukaryota</taxon>
        <taxon>Sar</taxon>
        <taxon>Alveolata</taxon>
        <taxon>Ciliophora</taxon>
        <taxon>Intramacronucleata</taxon>
        <taxon>Spirotrichea</taxon>
        <taxon>Stichotrichia</taxon>
        <taxon>Sporadotrichida</taxon>
        <taxon>Halteriidae</taxon>
        <taxon>Halteria</taxon>
    </lineage>
</organism>
<dbReference type="OrthoDB" id="5876225at2759"/>
<name>A0A8J8T0K9_HALGN</name>
<dbReference type="AlphaFoldDB" id="A0A8J8T0K9"/>
<keyword evidence="2" id="KW-1185">Reference proteome</keyword>
<dbReference type="EMBL" id="RRYP01012387">
    <property type="protein sequence ID" value="TNV77151.1"/>
    <property type="molecule type" value="Genomic_DNA"/>
</dbReference>
<gene>
    <name evidence="1" type="ORF">FGO68_gene16748</name>
</gene>
<dbReference type="Proteomes" id="UP000785679">
    <property type="component" value="Unassembled WGS sequence"/>
</dbReference>
<reference evidence="1" key="1">
    <citation type="submission" date="2019-06" db="EMBL/GenBank/DDBJ databases">
        <authorList>
            <person name="Zheng W."/>
        </authorList>
    </citation>
    <scope>NUCLEOTIDE SEQUENCE</scope>
    <source>
        <strain evidence="1">QDHG01</strain>
    </source>
</reference>
<evidence type="ECO:0000313" key="2">
    <source>
        <dbReference type="Proteomes" id="UP000785679"/>
    </source>
</evidence>
<protein>
    <submittedName>
        <fullName evidence="1">Uncharacterized protein</fullName>
    </submittedName>
</protein>